<evidence type="ECO:0008006" key="4">
    <source>
        <dbReference type="Google" id="ProtNLM"/>
    </source>
</evidence>
<keyword evidence="1" id="KW-1133">Transmembrane helix</keyword>
<proteinExistence type="predicted"/>
<protein>
    <recommendedName>
        <fullName evidence="4">YxeA family protein</fullName>
    </recommendedName>
</protein>
<name>A0A242A655_9ENTE</name>
<evidence type="ECO:0000256" key="1">
    <source>
        <dbReference type="SAM" id="Phobius"/>
    </source>
</evidence>
<reference evidence="2 3" key="1">
    <citation type="submission" date="2017-05" db="EMBL/GenBank/DDBJ databases">
        <title>The Genome Sequence of Enterococcus sp. 8G7_MSG3316.</title>
        <authorList>
            <consortium name="The Broad Institute Genomics Platform"/>
            <consortium name="The Broad Institute Genomic Center for Infectious Diseases"/>
            <person name="Earl A."/>
            <person name="Manson A."/>
            <person name="Schwartman J."/>
            <person name="Gilmore M."/>
            <person name="Abouelleil A."/>
            <person name="Cao P."/>
            <person name="Chapman S."/>
            <person name="Cusick C."/>
            <person name="Shea T."/>
            <person name="Young S."/>
            <person name="Neafsey D."/>
            <person name="Nusbaum C."/>
            <person name="Birren B."/>
        </authorList>
    </citation>
    <scope>NUCLEOTIDE SEQUENCE [LARGE SCALE GENOMIC DNA]</scope>
    <source>
        <strain evidence="2 3">8G7_MSG3316</strain>
    </source>
</reference>
<dbReference type="Proteomes" id="UP000195043">
    <property type="component" value="Unassembled WGS sequence"/>
</dbReference>
<gene>
    <name evidence="2" type="ORF">A5886_001595</name>
</gene>
<dbReference type="EMBL" id="NGKU01000001">
    <property type="protein sequence ID" value="OTN76518.1"/>
    <property type="molecule type" value="Genomic_DNA"/>
</dbReference>
<accession>A0A242A655</accession>
<comment type="caution">
    <text evidence="2">The sequence shown here is derived from an EMBL/GenBank/DDBJ whole genome shotgun (WGS) entry which is preliminary data.</text>
</comment>
<feature type="transmembrane region" description="Helical" evidence="1">
    <location>
        <begin position="6"/>
        <end position="27"/>
    </location>
</feature>
<sequence length="138" mass="16417">MFSRRLKFHLIFGMILILIIGISYLTYSIDTLNRFYPFLPVQTGYAILPQDVTYNNGQIYKVDTHERQFPDPYVNMRVVNKDSEDVRVLTFSGGQSPEGKNFAEVQYKLNYVYEIHFIYWEQIPEHIQKKLENINIEQ</sequence>
<dbReference type="RefSeq" id="WP_086274465.1">
    <property type="nucleotide sequence ID" value="NZ_NGKU01000001.1"/>
</dbReference>
<keyword evidence="1" id="KW-0472">Membrane</keyword>
<dbReference type="OrthoDB" id="9805856at2"/>
<keyword evidence="1" id="KW-0812">Transmembrane</keyword>
<dbReference type="AlphaFoldDB" id="A0A242A655"/>
<evidence type="ECO:0000313" key="2">
    <source>
        <dbReference type="EMBL" id="OTN76518.1"/>
    </source>
</evidence>
<keyword evidence="3" id="KW-1185">Reference proteome</keyword>
<organism evidence="2 3">
    <name type="scientific">Candidatus Enterococcus testudinis</name>
    <dbReference type="NCBI Taxonomy" id="1834191"/>
    <lineage>
        <taxon>Bacteria</taxon>
        <taxon>Bacillati</taxon>
        <taxon>Bacillota</taxon>
        <taxon>Bacilli</taxon>
        <taxon>Lactobacillales</taxon>
        <taxon>Enterococcaceae</taxon>
        <taxon>Enterococcus</taxon>
    </lineage>
</organism>
<evidence type="ECO:0000313" key="3">
    <source>
        <dbReference type="Proteomes" id="UP000195043"/>
    </source>
</evidence>
<dbReference type="STRING" id="1834191.A5886_001595"/>